<keyword evidence="1" id="KW-0472">Membrane</keyword>
<proteinExistence type="predicted"/>
<accession>A0A9Q1JQU6</accession>
<reference evidence="2" key="1">
    <citation type="submission" date="2022-04" db="EMBL/GenBank/DDBJ databases">
        <title>Carnegiea gigantea Genome sequencing and assembly v2.</title>
        <authorList>
            <person name="Copetti D."/>
            <person name="Sanderson M.J."/>
            <person name="Burquez A."/>
            <person name="Wojciechowski M.F."/>
        </authorList>
    </citation>
    <scope>NUCLEOTIDE SEQUENCE</scope>
    <source>
        <strain evidence="2">SGP5-SGP5p</strain>
        <tissue evidence="2">Aerial part</tissue>
    </source>
</reference>
<evidence type="ECO:0000256" key="1">
    <source>
        <dbReference type="SAM" id="Phobius"/>
    </source>
</evidence>
<dbReference type="AlphaFoldDB" id="A0A9Q1JQU6"/>
<protein>
    <submittedName>
        <fullName evidence="2">Uncharacterized protein</fullName>
    </submittedName>
</protein>
<keyword evidence="3" id="KW-1185">Reference proteome</keyword>
<evidence type="ECO:0000313" key="3">
    <source>
        <dbReference type="Proteomes" id="UP001153076"/>
    </source>
</evidence>
<dbReference type="EMBL" id="JAKOGI010000909">
    <property type="protein sequence ID" value="KAJ8429303.1"/>
    <property type="molecule type" value="Genomic_DNA"/>
</dbReference>
<keyword evidence="1" id="KW-0812">Transmembrane</keyword>
<dbReference type="Proteomes" id="UP001153076">
    <property type="component" value="Unassembled WGS sequence"/>
</dbReference>
<name>A0A9Q1JQU6_9CARY</name>
<comment type="caution">
    <text evidence="2">The sequence shown here is derived from an EMBL/GenBank/DDBJ whole genome shotgun (WGS) entry which is preliminary data.</text>
</comment>
<organism evidence="2 3">
    <name type="scientific">Carnegiea gigantea</name>
    <dbReference type="NCBI Taxonomy" id="171969"/>
    <lineage>
        <taxon>Eukaryota</taxon>
        <taxon>Viridiplantae</taxon>
        <taxon>Streptophyta</taxon>
        <taxon>Embryophyta</taxon>
        <taxon>Tracheophyta</taxon>
        <taxon>Spermatophyta</taxon>
        <taxon>Magnoliopsida</taxon>
        <taxon>eudicotyledons</taxon>
        <taxon>Gunneridae</taxon>
        <taxon>Pentapetalae</taxon>
        <taxon>Caryophyllales</taxon>
        <taxon>Cactineae</taxon>
        <taxon>Cactaceae</taxon>
        <taxon>Cactoideae</taxon>
        <taxon>Echinocereeae</taxon>
        <taxon>Carnegiea</taxon>
    </lineage>
</organism>
<gene>
    <name evidence="2" type="ORF">Cgig2_027672</name>
</gene>
<feature type="transmembrane region" description="Helical" evidence="1">
    <location>
        <begin position="169"/>
        <end position="187"/>
    </location>
</feature>
<evidence type="ECO:0000313" key="2">
    <source>
        <dbReference type="EMBL" id="KAJ8429303.1"/>
    </source>
</evidence>
<keyword evidence="1" id="KW-1133">Transmembrane helix</keyword>
<sequence>MVDPSINEALLQYGKWLRGTLIKFLQCIAEQERSTLKAFSKMHFDSESSSLGDDPIKGKGLTPTSFDNMVLDDGLAIPSGTDAFKQKLQDRGKSAVNDRKKDTERFRCYSADCIGRSGGVAMLWCKGLGVQLFSMSQHHIDVAVKALAKKGDPGKLQHIFFTYSGRPSLHVLFMILVSVAMILYVGIIDGDDSKARGGKYGFKFENMWALDKDCDKVIKSAWNEVNDTLNVVVVENKFASCAVALSLWNSSSLGQGVDDISRREEILQAMSEWRKTKEILYLQRSRIDFLKDGNSNTK</sequence>